<dbReference type="Proteomes" id="UP000237749">
    <property type="component" value="Unassembled WGS sequence"/>
</dbReference>
<name>A0A2S6HLP2_9FIRM</name>
<keyword evidence="1" id="KW-1133">Transmembrane helix</keyword>
<evidence type="ECO:0000256" key="1">
    <source>
        <dbReference type="SAM" id="Phobius"/>
    </source>
</evidence>
<comment type="caution">
    <text evidence="2">The sequence shown here is derived from an EMBL/GenBank/DDBJ whole genome shotgun (WGS) entry which is preliminary data.</text>
</comment>
<keyword evidence="1" id="KW-0812">Transmembrane</keyword>
<evidence type="ECO:0000313" key="3">
    <source>
        <dbReference type="Proteomes" id="UP000237749"/>
    </source>
</evidence>
<dbReference type="OrthoDB" id="1093942at2"/>
<evidence type="ECO:0000313" key="2">
    <source>
        <dbReference type="EMBL" id="PPK78414.1"/>
    </source>
</evidence>
<dbReference type="EMBL" id="PTJA01000015">
    <property type="protein sequence ID" value="PPK78414.1"/>
    <property type="molecule type" value="Genomic_DNA"/>
</dbReference>
<feature type="transmembrane region" description="Helical" evidence="1">
    <location>
        <begin position="54"/>
        <end position="75"/>
    </location>
</feature>
<sequence>METDLIKNLDKIHTTELGTLRIKKNLSLDTPDLISWCKNKVQNAESIDRKGKNWYVVVDGCILTINAYSFTIITAHKKK</sequence>
<dbReference type="InterPro" id="IPR024229">
    <property type="entry name" value="DUF3781"/>
</dbReference>
<organism evidence="2 3">
    <name type="scientific">Lacrimispora xylanisolvens</name>
    <dbReference type="NCBI Taxonomy" id="384636"/>
    <lineage>
        <taxon>Bacteria</taxon>
        <taxon>Bacillati</taxon>
        <taxon>Bacillota</taxon>
        <taxon>Clostridia</taxon>
        <taxon>Lachnospirales</taxon>
        <taxon>Lachnospiraceae</taxon>
        <taxon>Lacrimispora</taxon>
    </lineage>
</organism>
<keyword evidence="1" id="KW-0472">Membrane</keyword>
<accession>A0A2S6HLP2</accession>
<proteinExistence type="predicted"/>
<dbReference type="RefSeq" id="WP_104439151.1">
    <property type="nucleotide sequence ID" value="NZ_PTJA01000015.1"/>
</dbReference>
<gene>
    <name evidence="2" type="ORF">BXY41_11588</name>
</gene>
<dbReference type="AlphaFoldDB" id="A0A2S6HLP2"/>
<protein>
    <submittedName>
        <fullName evidence="2">Uncharacterized protein DUF3781</fullName>
    </submittedName>
</protein>
<dbReference type="Pfam" id="PF12636">
    <property type="entry name" value="DUF3781"/>
    <property type="match status" value="1"/>
</dbReference>
<reference evidence="2 3" key="1">
    <citation type="submission" date="2018-02" db="EMBL/GenBank/DDBJ databases">
        <title>Genomic Encyclopedia of Archaeal and Bacterial Type Strains, Phase II (KMG-II): from individual species to whole genera.</title>
        <authorList>
            <person name="Goeker M."/>
        </authorList>
    </citation>
    <scope>NUCLEOTIDE SEQUENCE [LARGE SCALE GENOMIC DNA]</scope>
    <source>
        <strain evidence="2 3">DSM 3808</strain>
    </source>
</reference>
<keyword evidence="3" id="KW-1185">Reference proteome</keyword>